<keyword evidence="7 18" id="KW-1133">Transmembrane helix</keyword>
<reference evidence="19" key="1">
    <citation type="journal article" date="2021" name="PeerJ">
        <title>Extensive microbial diversity within the chicken gut microbiome revealed by metagenomics and culture.</title>
        <authorList>
            <person name="Gilroy R."/>
            <person name="Ravi A."/>
            <person name="Getino M."/>
            <person name="Pursley I."/>
            <person name="Horton D.L."/>
            <person name="Alikhan N.F."/>
            <person name="Baker D."/>
            <person name="Gharbi K."/>
            <person name="Hall N."/>
            <person name="Watson M."/>
            <person name="Adriaenssens E.M."/>
            <person name="Foster-Nyarko E."/>
            <person name="Jarju S."/>
            <person name="Secka A."/>
            <person name="Antonio M."/>
            <person name="Oren A."/>
            <person name="Chaudhuri R.R."/>
            <person name="La Ragione R."/>
            <person name="Hildebrand F."/>
            <person name="Pallen M.J."/>
        </authorList>
    </citation>
    <scope>NUCLEOTIDE SEQUENCE</scope>
    <source>
        <strain evidence="19">4376</strain>
    </source>
</reference>
<evidence type="ECO:0000256" key="16">
    <source>
        <dbReference type="ARBA" id="ARBA00049966"/>
    </source>
</evidence>
<evidence type="ECO:0000256" key="1">
    <source>
        <dbReference type="ARBA" id="ARBA00004141"/>
    </source>
</evidence>
<evidence type="ECO:0000256" key="7">
    <source>
        <dbReference type="ARBA" id="ARBA00022989"/>
    </source>
</evidence>
<comment type="subcellular location">
    <subcellularLocation>
        <location evidence="1">Membrane</location>
        <topology evidence="1">Multi-pass membrane protein</topology>
    </subcellularLocation>
</comment>
<evidence type="ECO:0000256" key="11">
    <source>
        <dbReference type="ARBA" id="ARBA00038053"/>
    </source>
</evidence>
<evidence type="ECO:0000256" key="3">
    <source>
        <dbReference type="ARBA" id="ARBA00022679"/>
    </source>
</evidence>
<dbReference type="PANTHER" id="PTHR30474:SF2">
    <property type="entry name" value="PEPTIDOGLYCAN GLYCOSYLTRANSFERASE FTSW-RELATED"/>
    <property type="match status" value="1"/>
</dbReference>
<feature type="transmembrane region" description="Helical" evidence="18">
    <location>
        <begin position="282"/>
        <end position="309"/>
    </location>
</feature>
<feature type="transmembrane region" description="Helical" evidence="18">
    <location>
        <begin position="184"/>
        <end position="210"/>
    </location>
</feature>
<dbReference type="InterPro" id="IPR001182">
    <property type="entry name" value="FtsW/RodA"/>
</dbReference>
<feature type="compositionally biased region" description="Basic and acidic residues" evidence="17">
    <location>
        <begin position="478"/>
        <end position="488"/>
    </location>
</feature>
<evidence type="ECO:0000313" key="20">
    <source>
        <dbReference type="Proteomes" id="UP000824189"/>
    </source>
</evidence>
<evidence type="ECO:0000313" key="19">
    <source>
        <dbReference type="EMBL" id="HIW96545.1"/>
    </source>
</evidence>
<dbReference type="Proteomes" id="UP000824189">
    <property type="component" value="Unassembled WGS sequence"/>
</dbReference>
<dbReference type="GO" id="GO:0008360">
    <property type="term" value="P:regulation of cell shape"/>
    <property type="evidence" value="ECO:0007669"/>
    <property type="project" value="UniProtKB-KW"/>
</dbReference>
<keyword evidence="8 18" id="KW-0472">Membrane</keyword>
<feature type="transmembrane region" description="Helical" evidence="18">
    <location>
        <begin position="56"/>
        <end position="74"/>
    </location>
</feature>
<evidence type="ECO:0000256" key="18">
    <source>
        <dbReference type="SAM" id="Phobius"/>
    </source>
</evidence>
<accession>A0A9D1RZS5</accession>
<dbReference type="GO" id="GO:0032153">
    <property type="term" value="C:cell division site"/>
    <property type="evidence" value="ECO:0007669"/>
    <property type="project" value="TreeGrafter"/>
</dbReference>
<dbReference type="AlphaFoldDB" id="A0A9D1RZS5"/>
<evidence type="ECO:0000256" key="12">
    <source>
        <dbReference type="ARBA" id="ARBA00041185"/>
    </source>
</evidence>
<comment type="similarity">
    <text evidence="11">Belongs to the SEDS family. FtsW subfamily.</text>
</comment>
<keyword evidence="2" id="KW-0328">Glycosyltransferase</keyword>
<feature type="transmembrane region" description="Helical" evidence="18">
    <location>
        <begin position="321"/>
        <end position="339"/>
    </location>
</feature>
<keyword evidence="3" id="KW-0808">Transferase</keyword>
<feature type="compositionally biased region" description="Basic and acidic residues" evidence="17">
    <location>
        <begin position="439"/>
        <end position="466"/>
    </location>
</feature>
<evidence type="ECO:0000256" key="17">
    <source>
        <dbReference type="SAM" id="MobiDB-lite"/>
    </source>
</evidence>
<feature type="transmembrane region" description="Helical" evidence="18">
    <location>
        <begin position="20"/>
        <end position="44"/>
    </location>
</feature>
<evidence type="ECO:0000256" key="6">
    <source>
        <dbReference type="ARBA" id="ARBA00022984"/>
    </source>
</evidence>
<protein>
    <recommendedName>
        <fullName evidence="12">Probable peptidoglycan glycosyltransferase FtsW</fullName>
        <ecNumber evidence="14">2.4.99.28</ecNumber>
    </recommendedName>
    <alternativeName>
        <fullName evidence="13">Cell division protein FtsW</fullName>
    </alternativeName>
    <alternativeName>
        <fullName evidence="10">Cell wall polymerase</fullName>
    </alternativeName>
    <alternativeName>
        <fullName evidence="9">Peptidoglycan polymerase</fullName>
    </alternativeName>
</protein>
<dbReference type="GO" id="GO:0005886">
    <property type="term" value="C:plasma membrane"/>
    <property type="evidence" value="ECO:0007669"/>
    <property type="project" value="TreeGrafter"/>
</dbReference>
<keyword evidence="5" id="KW-0133">Cell shape</keyword>
<evidence type="ECO:0000256" key="14">
    <source>
        <dbReference type="ARBA" id="ARBA00044770"/>
    </source>
</evidence>
<evidence type="ECO:0000256" key="2">
    <source>
        <dbReference type="ARBA" id="ARBA00022676"/>
    </source>
</evidence>
<dbReference type="PANTHER" id="PTHR30474">
    <property type="entry name" value="CELL CYCLE PROTEIN"/>
    <property type="match status" value="1"/>
</dbReference>
<dbReference type="GO" id="GO:0008955">
    <property type="term" value="F:peptidoglycan glycosyltransferase activity"/>
    <property type="evidence" value="ECO:0007669"/>
    <property type="project" value="UniProtKB-EC"/>
</dbReference>
<evidence type="ECO:0000256" key="15">
    <source>
        <dbReference type="ARBA" id="ARBA00049902"/>
    </source>
</evidence>
<comment type="caution">
    <text evidence="19">The sequence shown here is derived from an EMBL/GenBank/DDBJ whole genome shotgun (WGS) entry which is preliminary data.</text>
</comment>
<dbReference type="Pfam" id="PF01098">
    <property type="entry name" value="FTSW_RODA_SPOVE"/>
    <property type="match status" value="1"/>
</dbReference>
<comment type="function">
    <text evidence="16">Peptidoglycan polymerase that is essential for cell division.</text>
</comment>
<proteinExistence type="inferred from homology"/>
<evidence type="ECO:0000256" key="8">
    <source>
        <dbReference type="ARBA" id="ARBA00023136"/>
    </source>
</evidence>
<evidence type="ECO:0000256" key="4">
    <source>
        <dbReference type="ARBA" id="ARBA00022692"/>
    </source>
</evidence>
<gene>
    <name evidence="19" type="ORF">H9867_08730</name>
</gene>
<evidence type="ECO:0000256" key="5">
    <source>
        <dbReference type="ARBA" id="ARBA00022960"/>
    </source>
</evidence>
<dbReference type="EMBL" id="DXFZ01000106">
    <property type="protein sequence ID" value="HIW96545.1"/>
    <property type="molecule type" value="Genomic_DNA"/>
</dbReference>
<evidence type="ECO:0000256" key="13">
    <source>
        <dbReference type="ARBA" id="ARBA00041418"/>
    </source>
</evidence>
<dbReference type="EC" id="2.4.99.28" evidence="14"/>
<feature type="transmembrane region" description="Helical" evidence="18">
    <location>
        <begin position="86"/>
        <end position="106"/>
    </location>
</feature>
<keyword evidence="6" id="KW-0573">Peptidoglycan synthesis</keyword>
<keyword evidence="4 18" id="KW-0812">Transmembrane</keyword>
<feature type="region of interest" description="Disordered" evidence="17">
    <location>
        <begin position="411"/>
        <end position="488"/>
    </location>
</feature>
<feature type="transmembrane region" description="Helical" evidence="18">
    <location>
        <begin position="359"/>
        <end position="379"/>
    </location>
</feature>
<reference evidence="19" key="2">
    <citation type="submission" date="2021-04" db="EMBL/GenBank/DDBJ databases">
        <authorList>
            <person name="Gilroy R."/>
        </authorList>
    </citation>
    <scope>NUCLEOTIDE SEQUENCE</scope>
    <source>
        <strain evidence="19">4376</strain>
    </source>
</reference>
<dbReference type="GO" id="GO:0009252">
    <property type="term" value="P:peptidoglycan biosynthetic process"/>
    <property type="evidence" value="ECO:0007669"/>
    <property type="project" value="UniProtKB-KW"/>
</dbReference>
<organism evidence="19 20">
    <name type="scientific">Candidatus Corynebacterium gallistercoris</name>
    <dbReference type="NCBI Taxonomy" id="2838530"/>
    <lineage>
        <taxon>Bacteria</taxon>
        <taxon>Bacillati</taxon>
        <taxon>Actinomycetota</taxon>
        <taxon>Actinomycetes</taxon>
        <taxon>Mycobacteriales</taxon>
        <taxon>Corynebacteriaceae</taxon>
        <taxon>Corynebacterium</taxon>
    </lineage>
</organism>
<evidence type="ECO:0000256" key="10">
    <source>
        <dbReference type="ARBA" id="ARBA00033270"/>
    </source>
</evidence>
<evidence type="ECO:0000256" key="9">
    <source>
        <dbReference type="ARBA" id="ARBA00032370"/>
    </source>
</evidence>
<sequence length="488" mass="53015">MNTLQAKLKAILGKPQVNYFVLLSVTFILTALGLTMVLSSSMVTSYAQGSSVFGEFIKQAVVVVLGLIGMWIAMRMRPSTVKRYSGLLLGIAFVLLVMVLIPGIGIGGEEVGSNSWIRVGPIGVQPSEVAKLALAVWGSAQISSRLRLTQQFNQALGPFLVVCSMILVLILAQKDLGMMFTVGIVVLSLLFFAGVSSKLIALFLGLIAALGTMTIARANFRSARITTWLDALTLHFPETSTQGSAYQSHQGILSLSDGGLTGAGLGQSRAKWFYLPEAKNDFIFAIVGEELGLIGAVAVVLLFALLGIFGIRTALAQADPFLKMLAATLTVGIVVQAFYNMGYVVGYFPVTGVQLPLISAGGSSAIITLISLGLLCSCARHEPEAISSMQHEGRPLFDRLFFLPEPLPYVPGDARRQERRTTTQTYGEPVTRPRVSQDVQRERRRVDASMDRMGSRAPRRGYDGVRRQQLPPRGAARRQHEDRNNRRR</sequence>
<dbReference type="GO" id="GO:0051301">
    <property type="term" value="P:cell division"/>
    <property type="evidence" value="ECO:0007669"/>
    <property type="project" value="InterPro"/>
</dbReference>
<name>A0A9D1RZS5_9CORY</name>
<feature type="transmembrane region" description="Helical" evidence="18">
    <location>
        <begin position="155"/>
        <end position="172"/>
    </location>
</feature>
<dbReference type="GO" id="GO:0015648">
    <property type="term" value="F:lipid-linked peptidoglycan transporter activity"/>
    <property type="evidence" value="ECO:0007669"/>
    <property type="project" value="TreeGrafter"/>
</dbReference>
<comment type="catalytic activity">
    <reaction evidence="15">
        <text>[GlcNAc-(1-&gt;4)-Mur2Ac(oyl-L-Ala-gamma-D-Glu-L-Lys-D-Ala-D-Ala)](n)-di-trans,octa-cis-undecaprenyl diphosphate + beta-D-GlcNAc-(1-&gt;4)-Mur2Ac(oyl-L-Ala-gamma-D-Glu-L-Lys-D-Ala-D-Ala)-di-trans,octa-cis-undecaprenyl diphosphate = [GlcNAc-(1-&gt;4)-Mur2Ac(oyl-L-Ala-gamma-D-Glu-L-Lys-D-Ala-D-Ala)](n+1)-di-trans,octa-cis-undecaprenyl diphosphate + di-trans,octa-cis-undecaprenyl diphosphate + H(+)</text>
        <dbReference type="Rhea" id="RHEA:23708"/>
        <dbReference type="Rhea" id="RHEA-COMP:9602"/>
        <dbReference type="Rhea" id="RHEA-COMP:9603"/>
        <dbReference type="ChEBI" id="CHEBI:15378"/>
        <dbReference type="ChEBI" id="CHEBI:58405"/>
        <dbReference type="ChEBI" id="CHEBI:60033"/>
        <dbReference type="ChEBI" id="CHEBI:78435"/>
        <dbReference type="EC" id="2.4.99.28"/>
    </reaction>
</comment>